<dbReference type="Gene3D" id="3.30.1340.30">
    <property type="match status" value="2"/>
</dbReference>
<evidence type="ECO:0000259" key="2">
    <source>
        <dbReference type="PROSITE" id="PS50914"/>
    </source>
</evidence>
<feature type="domain" description="BON" evidence="2">
    <location>
        <begin position="55"/>
        <end position="122"/>
    </location>
</feature>
<accession>A0A3B1DNT5</accession>
<gene>
    <name evidence="3" type="ORF">MNBD_PLANCTO02-1167</name>
</gene>
<evidence type="ECO:0000313" key="3">
    <source>
        <dbReference type="EMBL" id="VAX40521.1"/>
    </source>
</evidence>
<dbReference type="EMBL" id="UOGL01000452">
    <property type="protein sequence ID" value="VAX40521.1"/>
    <property type="molecule type" value="Genomic_DNA"/>
</dbReference>
<feature type="domain" description="BON" evidence="2">
    <location>
        <begin position="158"/>
        <end position="225"/>
    </location>
</feature>
<dbReference type="InterPro" id="IPR014004">
    <property type="entry name" value="Transpt-assoc_nodulatn_dom_bac"/>
</dbReference>
<dbReference type="InterPro" id="IPR007055">
    <property type="entry name" value="BON_dom"/>
</dbReference>
<evidence type="ECO:0000256" key="1">
    <source>
        <dbReference type="SAM" id="MobiDB-lite"/>
    </source>
</evidence>
<sequence>MCRYQSRVLARRVSALGILVLGIATLLPSATFAGRFDFFKSKKRSSRPTISRTDYNQKVANKIAGKLRGAQLRGYNIQVEYQNGTATLTGKVTDSSQKTKAEKIVRKISGVKRVKNRLVLLPRKQSRSVIQQTAATEPAPFPTPAPAVSERQTTSTGSNQQVAEQIAGAVSSAGFNGFDIEVRYRDGKAVLNGKVGSPSQKARATAVVSRVPGVSQVVNNLVITGGPRIQQQQQ</sequence>
<protein>
    <recommendedName>
        <fullName evidence="2">BON domain-containing protein</fullName>
    </recommendedName>
</protein>
<dbReference type="InterPro" id="IPR051686">
    <property type="entry name" value="Lipoprotein_DolP"/>
</dbReference>
<dbReference type="PANTHER" id="PTHR34606:SF15">
    <property type="entry name" value="BON DOMAIN-CONTAINING PROTEIN"/>
    <property type="match status" value="1"/>
</dbReference>
<dbReference type="AlphaFoldDB" id="A0A3B1DNT5"/>
<dbReference type="PANTHER" id="PTHR34606">
    <property type="entry name" value="BON DOMAIN-CONTAINING PROTEIN"/>
    <property type="match status" value="1"/>
</dbReference>
<reference evidence="3" key="1">
    <citation type="submission" date="2018-06" db="EMBL/GenBank/DDBJ databases">
        <authorList>
            <person name="Zhirakovskaya E."/>
        </authorList>
    </citation>
    <scope>NUCLEOTIDE SEQUENCE</scope>
</reference>
<proteinExistence type="predicted"/>
<feature type="region of interest" description="Disordered" evidence="1">
    <location>
        <begin position="129"/>
        <end position="159"/>
    </location>
</feature>
<feature type="non-terminal residue" evidence="3">
    <location>
        <position position="234"/>
    </location>
</feature>
<organism evidence="3">
    <name type="scientific">hydrothermal vent metagenome</name>
    <dbReference type="NCBI Taxonomy" id="652676"/>
    <lineage>
        <taxon>unclassified sequences</taxon>
        <taxon>metagenomes</taxon>
        <taxon>ecological metagenomes</taxon>
    </lineage>
</organism>
<dbReference type="PROSITE" id="PS50914">
    <property type="entry name" value="BON"/>
    <property type="match status" value="2"/>
</dbReference>
<name>A0A3B1DNT5_9ZZZZ</name>
<dbReference type="Pfam" id="PF04972">
    <property type="entry name" value="BON"/>
    <property type="match status" value="2"/>
</dbReference>
<dbReference type="SMART" id="SM00749">
    <property type="entry name" value="BON"/>
    <property type="match status" value="2"/>
</dbReference>
<feature type="compositionally biased region" description="Polar residues" evidence="1">
    <location>
        <begin position="150"/>
        <end position="159"/>
    </location>
</feature>